<dbReference type="OrthoDB" id="2340043at2"/>
<dbReference type="AlphaFoldDB" id="A0A1G6R389"/>
<organism evidence="3 4">
    <name type="scientific">Microbacterium enclense</name>
    <dbReference type="NCBI Taxonomy" id="993073"/>
    <lineage>
        <taxon>Bacteria</taxon>
        <taxon>Bacillati</taxon>
        <taxon>Actinomycetota</taxon>
        <taxon>Actinomycetes</taxon>
        <taxon>Micrococcales</taxon>
        <taxon>Microbacteriaceae</taxon>
        <taxon>Microbacterium</taxon>
    </lineage>
</organism>
<accession>A0A1G6R389</accession>
<keyword evidence="3" id="KW-0269">Exonuclease</keyword>
<gene>
    <name evidence="3" type="ORF">SAMN05216418_0004</name>
</gene>
<evidence type="ECO:0000256" key="1">
    <source>
        <dbReference type="SAM" id="Phobius"/>
    </source>
</evidence>
<dbReference type="Proteomes" id="UP000183203">
    <property type="component" value="Unassembled WGS sequence"/>
</dbReference>
<protein>
    <submittedName>
        <fullName evidence="3">Uncharacterized conserved protein YafD, endonuclease/exonuclease/phosphatase (EEP) superfamily</fullName>
    </submittedName>
</protein>
<dbReference type="InterPro" id="IPR005135">
    <property type="entry name" value="Endo/exonuclease/phosphatase"/>
</dbReference>
<keyword evidence="3" id="KW-0378">Hydrolase</keyword>
<dbReference type="SUPFAM" id="SSF56219">
    <property type="entry name" value="DNase I-like"/>
    <property type="match status" value="1"/>
</dbReference>
<dbReference type="GO" id="GO:0004527">
    <property type="term" value="F:exonuclease activity"/>
    <property type="evidence" value="ECO:0007669"/>
    <property type="project" value="UniProtKB-KW"/>
</dbReference>
<feature type="transmembrane region" description="Helical" evidence="1">
    <location>
        <begin position="72"/>
        <end position="96"/>
    </location>
</feature>
<proteinExistence type="predicted"/>
<dbReference type="Gene3D" id="3.60.10.10">
    <property type="entry name" value="Endonuclease/exonuclease/phosphatase"/>
    <property type="match status" value="1"/>
</dbReference>
<name>A0A1G6R389_9MICO</name>
<feature type="domain" description="Endonuclease/exonuclease/phosphatase" evidence="2">
    <location>
        <begin position="108"/>
        <end position="324"/>
    </location>
</feature>
<dbReference type="InterPro" id="IPR036691">
    <property type="entry name" value="Endo/exonu/phosph_ase_sf"/>
</dbReference>
<dbReference type="RefSeq" id="WP_058233534.1">
    <property type="nucleotide sequence ID" value="NZ_FMYG01000010.1"/>
</dbReference>
<keyword evidence="3" id="KW-0540">Nuclease</keyword>
<dbReference type="EMBL" id="FMYG01000010">
    <property type="protein sequence ID" value="SDC98477.1"/>
    <property type="molecule type" value="Genomic_DNA"/>
</dbReference>
<feature type="transmembrane region" description="Helical" evidence="1">
    <location>
        <begin position="45"/>
        <end position="65"/>
    </location>
</feature>
<keyword evidence="1" id="KW-0472">Membrane</keyword>
<evidence type="ECO:0000313" key="4">
    <source>
        <dbReference type="Proteomes" id="UP000183203"/>
    </source>
</evidence>
<keyword evidence="1" id="KW-0812">Transmembrane</keyword>
<reference evidence="3 4" key="1">
    <citation type="submission" date="2016-09" db="EMBL/GenBank/DDBJ databases">
        <authorList>
            <person name="Capua I."/>
            <person name="De Benedictis P."/>
            <person name="Joannis T."/>
            <person name="Lombin L.H."/>
            <person name="Cattoli G."/>
        </authorList>
    </citation>
    <scope>NUCLEOTIDE SEQUENCE [LARGE SCALE GENOMIC DNA]</scope>
    <source>
        <strain evidence="3 4">NIO-1002</strain>
    </source>
</reference>
<dbReference type="GO" id="GO:0004519">
    <property type="term" value="F:endonuclease activity"/>
    <property type="evidence" value="ECO:0007669"/>
    <property type="project" value="UniProtKB-KW"/>
</dbReference>
<evidence type="ECO:0000259" key="2">
    <source>
        <dbReference type="Pfam" id="PF03372"/>
    </source>
</evidence>
<keyword evidence="1" id="KW-1133">Transmembrane helix</keyword>
<dbReference type="STRING" id="993073.AS029_15665"/>
<sequence length="341" mass="35249">MPTRPRLSFSFLATVLLGALAAGVVLWPQGVGIHRLPFVANVISLRGIFALGLAVLAVIAGAIAVRRRRWGVSAALAIALAAGSLGHVGVLIARGWSSSTSGGDLTVVSWNAYGGGASPADIARLVRETRADVVSLPETDAFAAAEVIGILRRAGIEMRHDTVAAAPGGETIPTSILISNRLGTYTRDASIPSTPGLPSGVWRPVDGDGPTLVAAHPMPPLPETMAEWDEGLRWIAARCAESDVIVAGDLNATVDHFAGLGSREDVIGGCRDAASEAGGAARGTWPVRLPVAFAAPIDHVLVGAAWRVESFAVLPGFDDAGSDHRPIVATLTREDRATVTP</sequence>
<keyword evidence="3" id="KW-0255">Endonuclease</keyword>
<dbReference type="Pfam" id="PF03372">
    <property type="entry name" value="Exo_endo_phos"/>
    <property type="match status" value="1"/>
</dbReference>
<evidence type="ECO:0000313" key="3">
    <source>
        <dbReference type="EMBL" id="SDC98477.1"/>
    </source>
</evidence>